<gene>
    <name evidence="1" type="ORF">MAR_009576</name>
</gene>
<reference evidence="1" key="1">
    <citation type="submission" date="2022-11" db="EMBL/GenBank/DDBJ databases">
        <title>Centuries of genome instability and evolution in soft-shell clam transmissible cancer (bioRxiv).</title>
        <authorList>
            <person name="Hart S.F.M."/>
            <person name="Yonemitsu M.A."/>
            <person name="Giersch R.M."/>
            <person name="Beal B.F."/>
            <person name="Arriagada G."/>
            <person name="Davis B.W."/>
            <person name="Ostrander E.A."/>
            <person name="Goff S.P."/>
            <person name="Metzger M.J."/>
        </authorList>
    </citation>
    <scope>NUCLEOTIDE SEQUENCE</scope>
    <source>
        <strain evidence="1">MELC-2E11</strain>
        <tissue evidence="1">Siphon/mantle</tissue>
    </source>
</reference>
<accession>A0ABY7DZ71</accession>
<organism evidence="1 2">
    <name type="scientific">Mya arenaria</name>
    <name type="common">Soft-shell clam</name>
    <dbReference type="NCBI Taxonomy" id="6604"/>
    <lineage>
        <taxon>Eukaryota</taxon>
        <taxon>Metazoa</taxon>
        <taxon>Spiralia</taxon>
        <taxon>Lophotrochozoa</taxon>
        <taxon>Mollusca</taxon>
        <taxon>Bivalvia</taxon>
        <taxon>Autobranchia</taxon>
        <taxon>Heteroconchia</taxon>
        <taxon>Euheterodonta</taxon>
        <taxon>Imparidentia</taxon>
        <taxon>Neoheterodontei</taxon>
        <taxon>Myida</taxon>
        <taxon>Myoidea</taxon>
        <taxon>Myidae</taxon>
        <taxon>Mya</taxon>
    </lineage>
</organism>
<evidence type="ECO:0000313" key="2">
    <source>
        <dbReference type="Proteomes" id="UP001164746"/>
    </source>
</evidence>
<sequence>MIHMIVVAVDCGVNCEDKAVRNMTTMEPNPPYLPDSNYTQDFYLYNESYYNESFDYEHYLHARRQAAIFDTMDFERRRFVN</sequence>
<dbReference type="EMBL" id="CP111015">
    <property type="protein sequence ID" value="WAR03018.1"/>
    <property type="molecule type" value="Genomic_DNA"/>
</dbReference>
<keyword evidence="2" id="KW-1185">Reference proteome</keyword>
<protein>
    <submittedName>
        <fullName evidence="1">Uncharacterized protein</fullName>
    </submittedName>
</protein>
<evidence type="ECO:0000313" key="1">
    <source>
        <dbReference type="EMBL" id="WAR03018.1"/>
    </source>
</evidence>
<name>A0ABY7DZ71_MYAAR</name>
<proteinExistence type="predicted"/>
<dbReference type="Proteomes" id="UP001164746">
    <property type="component" value="Chromosome 4"/>
</dbReference>